<feature type="compositionally biased region" description="Acidic residues" evidence="1">
    <location>
        <begin position="94"/>
        <end position="105"/>
    </location>
</feature>
<evidence type="ECO:0000313" key="2">
    <source>
        <dbReference type="EMBL" id="KKM06009.1"/>
    </source>
</evidence>
<protein>
    <submittedName>
        <fullName evidence="2">Uncharacterized protein</fullName>
    </submittedName>
</protein>
<sequence>MKYGWKFDVVNRPSKEKDGITNVSQDFSISSGDAGDVVPVGSIVKSRGNASYVALNLSGDRIGVFNTRSQAAHALRKHRVANAAAATETIEGEPEIIEPATEETESTDKDLGGEAA</sequence>
<feature type="compositionally biased region" description="Basic and acidic residues" evidence="1">
    <location>
        <begin position="106"/>
        <end position="116"/>
    </location>
</feature>
<dbReference type="EMBL" id="LAZR01016091">
    <property type="protein sequence ID" value="KKM06009.1"/>
    <property type="molecule type" value="Genomic_DNA"/>
</dbReference>
<dbReference type="AlphaFoldDB" id="A0A0F9H4P1"/>
<accession>A0A0F9H4P1</accession>
<name>A0A0F9H4P1_9ZZZZ</name>
<organism evidence="2">
    <name type="scientific">marine sediment metagenome</name>
    <dbReference type="NCBI Taxonomy" id="412755"/>
    <lineage>
        <taxon>unclassified sequences</taxon>
        <taxon>metagenomes</taxon>
        <taxon>ecological metagenomes</taxon>
    </lineage>
</organism>
<comment type="caution">
    <text evidence="2">The sequence shown here is derived from an EMBL/GenBank/DDBJ whole genome shotgun (WGS) entry which is preliminary data.</text>
</comment>
<proteinExistence type="predicted"/>
<reference evidence="2" key="1">
    <citation type="journal article" date="2015" name="Nature">
        <title>Complex archaea that bridge the gap between prokaryotes and eukaryotes.</title>
        <authorList>
            <person name="Spang A."/>
            <person name="Saw J.H."/>
            <person name="Jorgensen S.L."/>
            <person name="Zaremba-Niedzwiedzka K."/>
            <person name="Martijn J."/>
            <person name="Lind A.E."/>
            <person name="van Eijk R."/>
            <person name="Schleper C."/>
            <person name="Guy L."/>
            <person name="Ettema T.J."/>
        </authorList>
    </citation>
    <scope>NUCLEOTIDE SEQUENCE</scope>
</reference>
<gene>
    <name evidence="2" type="ORF">LCGC14_1748380</name>
</gene>
<evidence type="ECO:0000256" key="1">
    <source>
        <dbReference type="SAM" id="MobiDB-lite"/>
    </source>
</evidence>
<feature type="region of interest" description="Disordered" evidence="1">
    <location>
        <begin position="94"/>
        <end position="116"/>
    </location>
</feature>